<dbReference type="InterPro" id="IPR016139">
    <property type="entry name" value="Ribosome_inactivat_prot_sub2"/>
</dbReference>
<dbReference type="SMR" id="Q8GT32"/>
<dbReference type="PANTHER" id="PTHR33453">
    <property type="match status" value="1"/>
</dbReference>
<dbReference type="Pfam" id="PF00161">
    <property type="entry name" value="RIP"/>
    <property type="match status" value="1"/>
</dbReference>
<dbReference type="PROSITE" id="PS00275">
    <property type="entry name" value="SHIGA_RICIN"/>
    <property type="match status" value="1"/>
</dbReference>
<evidence type="ECO:0000256" key="6">
    <source>
        <dbReference type="ARBA" id="ARBA00023180"/>
    </source>
</evidence>
<evidence type="ECO:0000256" key="4">
    <source>
        <dbReference type="ARBA" id="ARBA00022821"/>
    </source>
</evidence>
<evidence type="ECO:0000256" key="5">
    <source>
        <dbReference type="ARBA" id="ARBA00023157"/>
    </source>
</evidence>
<dbReference type="EC" id="3.2.2.22" evidence="8"/>
<dbReference type="EMBL" id="AF249280">
    <property type="protein sequence ID" value="AAN86130.1"/>
    <property type="molecule type" value="mRNA"/>
</dbReference>
<dbReference type="PRINTS" id="PR00396">
    <property type="entry name" value="SHIGARICIN"/>
</dbReference>
<dbReference type="SUPFAM" id="SSF56371">
    <property type="entry name" value="Ribosome inactivating proteins (RIP)"/>
    <property type="match status" value="1"/>
</dbReference>
<keyword evidence="11" id="KW-0326">Glycosidase</keyword>
<evidence type="ECO:0000256" key="3">
    <source>
        <dbReference type="ARBA" id="ARBA00022801"/>
    </source>
</evidence>
<evidence type="ECO:0000256" key="2">
    <source>
        <dbReference type="ARBA" id="ARBA00022656"/>
    </source>
</evidence>
<dbReference type="GO" id="GO:0090729">
    <property type="term" value="F:toxin activity"/>
    <property type="evidence" value="ECO:0007669"/>
    <property type="project" value="UniProtKB-KW"/>
</dbReference>
<comment type="catalytic activity">
    <reaction evidence="1 8">
        <text>Endohydrolysis of the N-glycosidic bond at one specific adenosine on the 28S rRNA.</text>
        <dbReference type="EC" id="3.2.2.22"/>
    </reaction>
</comment>
<keyword evidence="4 8" id="KW-0611">Plant defense</keyword>
<feature type="domain" description="Ricin B lectin" evidence="10">
    <location>
        <begin position="306"/>
        <end position="431"/>
    </location>
</feature>
<evidence type="ECO:0000256" key="8">
    <source>
        <dbReference type="RuleBase" id="RU004915"/>
    </source>
</evidence>
<evidence type="ECO:0000256" key="1">
    <source>
        <dbReference type="ARBA" id="ARBA00000237"/>
    </source>
</evidence>
<comment type="subunit">
    <text evidence="8">Might form dimers or tetramers of disulfide-linked A and B chains.</text>
</comment>
<dbReference type="CAZy" id="CBM13">
    <property type="family name" value="Carbohydrate-Binding Module Family 13"/>
</dbReference>
<dbReference type="AlphaFoldDB" id="Q8GT32"/>
<dbReference type="InterPro" id="IPR001574">
    <property type="entry name" value="Ribosome_inactivat_prot"/>
</dbReference>
<feature type="signal peptide" evidence="9">
    <location>
        <begin position="1"/>
        <end position="25"/>
    </location>
</feature>
<dbReference type="CDD" id="cd23483">
    <property type="entry name" value="beta-trefoil_Ricin_ebulin-like_rpt1"/>
    <property type="match status" value="1"/>
</dbReference>
<evidence type="ECO:0000256" key="7">
    <source>
        <dbReference type="ARBA" id="ARBA00023193"/>
    </source>
</evidence>
<feature type="domain" description="Ricin B lectin" evidence="10">
    <location>
        <begin position="435"/>
        <end position="559"/>
    </location>
</feature>
<keyword evidence="7 8" id="KW-0652">Protein synthesis inhibitor</keyword>
<evidence type="ECO:0000313" key="11">
    <source>
        <dbReference type="EMBL" id="AAN86130.1"/>
    </source>
</evidence>
<dbReference type="Gene3D" id="4.10.470.10">
    <property type="entry name" value="Ricin (A Subunit), domain 2"/>
    <property type="match status" value="1"/>
</dbReference>
<dbReference type="InterPro" id="IPR016138">
    <property type="entry name" value="Ribosome_inactivat_prot_sub1"/>
</dbReference>
<evidence type="ECO:0000256" key="9">
    <source>
        <dbReference type="SAM" id="SignalP"/>
    </source>
</evidence>
<dbReference type="InterPro" id="IPR035992">
    <property type="entry name" value="Ricin_B-like_lectins"/>
</dbReference>
<keyword evidence="9" id="KW-0732">Signal</keyword>
<dbReference type="PROSITE" id="PS50231">
    <property type="entry name" value="RICIN_B_LECTIN"/>
    <property type="match status" value="2"/>
</dbReference>
<dbReference type="SMART" id="SM00458">
    <property type="entry name" value="RICIN"/>
    <property type="match status" value="2"/>
</dbReference>
<comment type="similarity">
    <text evidence="8">Belongs to the ribosome-inactivating protein family.</text>
</comment>
<dbReference type="CDD" id="cd23490">
    <property type="entry name" value="beta-trefoil_Ricin_ebulin-like_rpt2"/>
    <property type="match status" value="1"/>
</dbReference>
<dbReference type="InterPro" id="IPR017989">
    <property type="entry name" value="Ribosome_inactivat_1/2"/>
</dbReference>
<dbReference type="Pfam" id="PF00652">
    <property type="entry name" value="Ricin_B_lectin"/>
    <property type="match status" value="2"/>
</dbReference>
<reference evidence="11" key="1">
    <citation type="submission" date="2000-03" db="EMBL/GenBank/DDBJ databases">
        <title>Characterization and molecular cloning of Nigrin l, a type two ribosome-inactivating protein from leaves of elder (Sambucus nigra).</title>
        <authorList>
            <person name="Girbes T."/>
            <person name="Arias F.J."/>
            <person name="Antolin P."/>
        </authorList>
    </citation>
    <scope>NUCLEOTIDE SEQUENCE</scope>
    <source>
        <tissue evidence="11">Leaf</tissue>
    </source>
</reference>
<dbReference type="Gene3D" id="3.40.420.10">
    <property type="entry name" value="Ricin (A subunit), domain 1"/>
    <property type="match status" value="1"/>
</dbReference>
<dbReference type="GO" id="GO:0006952">
    <property type="term" value="P:defense response"/>
    <property type="evidence" value="ECO:0007669"/>
    <property type="project" value="UniProtKB-KW"/>
</dbReference>
<name>Q8GT32_SAMNI</name>
<keyword evidence="5" id="KW-1015">Disulfide bond</keyword>
<dbReference type="GO" id="GO:0017148">
    <property type="term" value="P:negative regulation of translation"/>
    <property type="evidence" value="ECO:0007669"/>
    <property type="project" value="UniProtKB-KW"/>
</dbReference>
<dbReference type="SUPFAM" id="SSF50370">
    <property type="entry name" value="Ricin B-like lectins"/>
    <property type="match status" value="2"/>
</dbReference>
<comment type="function">
    <text evidence="8">The A chain is responsible for inhibiting protein synthesis through the catalytic inactivation of 60S ribosomal subunits by removing adenine from position 4,324 of 28S rRNA. The B chain binds to cell receptors and probably facilitates the entry into the cell of the A chain; B chains are also responsible for cell agglutination (lectin activity).</text>
</comment>
<dbReference type="Gene3D" id="2.80.10.50">
    <property type="match status" value="2"/>
</dbReference>
<protein>
    <recommendedName>
        <fullName evidence="8">Ribosome-inactivating protein</fullName>
    </recommendedName>
    <component>
        <recommendedName>
            <fullName evidence="8">Ribosome-inactivating protein chain A</fullName>
        </recommendedName>
        <alternativeName>
            <fullName evidence="8">rRNA N-glycosidase</fullName>
            <ecNumber evidence="8">3.2.2.22</ecNumber>
        </alternativeName>
    </component>
    <component>
        <recommendedName>
            <fullName evidence="8">Ribosome-inactivating protein chain B</fullName>
        </recommendedName>
    </component>
</protein>
<dbReference type="InterPro" id="IPR036041">
    <property type="entry name" value="Ribosome-inact_prot_sf"/>
</dbReference>
<dbReference type="GO" id="GO:0030598">
    <property type="term" value="F:rRNA N-glycosylase activity"/>
    <property type="evidence" value="ECO:0007669"/>
    <property type="project" value="UniProtKB-EC"/>
</dbReference>
<accession>Q8GT32</accession>
<sequence>MRVVAAAMLYFYIVVLAICSVGIQGIDYPSVSFNLDGAKSATYRDFLSNLRKTVATGTYEVNGLPVLRRESEVQVKSRFVLVPLTNYNGNTVTLAVDVTNLYVVAFSGNANSYFFKDATEVQKSNLFVGTKQNTLSFTGNYDNLETAANTRRESIELGPSPLDGAITSLYHGDSVARSLLVVIQMVSEAARFRYIEQEVRRSLQQATSFTPNASMLSMENNWSSMSLEIQQAGNNVSPFSGTVQLLNYDHTHRLVDNFEELYKITGIAILLFRCSSPSNDNAIRMPLDLAGEDNKYNDGETCTLRTSFTRNIVGRDGLCVDVRNGYDTDGTPLQLWPCGTQRNQRWTFNTDDTIRSMGKCMTANGLNNGSNIVIFNCSTAVENAIKWEVPIDGSIINPSSGRVVTAPSAASRTILLLEDNIYAASQGWTVTNNVKPIVASIVGYKEMCLQSNGENNGVWMEDCEATSLQQQWALYGDRTIRVNSTRGLCVTTNGYNSKDLIIILKCQGLPSQRWFFNSDGAIVNPKSRLVMDVRASNVSLREIIIFPATGNPNQQWVTQVLPS</sequence>
<keyword evidence="2 8" id="KW-0800">Toxin</keyword>
<proteinExistence type="evidence at transcript level"/>
<dbReference type="InterPro" id="IPR000772">
    <property type="entry name" value="Ricin_B_lectin"/>
</dbReference>
<dbReference type="InterPro" id="IPR017988">
    <property type="entry name" value="Ribosome_inactivat_prot_CS"/>
</dbReference>
<keyword evidence="6" id="KW-0325">Glycoprotein</keyword>
<feature type="chain" id="PRO_5043410955" description="Ribosome-inactivating protein" evidence="9">
    <location>
        <begin position="26"/>
        <end position="563"/>
    </location>
</feature>
<keyword evidence="3 8" id="KW-0378">Hydrolase</keyword>
<evidence type="ECO:0000259" key="10">
    <source>
        <dbReference type="SMART" id="SM00458"/>
    </source>
</evidence>
<organism evidence="11">
    <name type="scientific">Sambucus nigra</name>
    <name type="common">European elder</name>
    <dbReference type="NCBI Taxonomy" id="4202"/>
    <lineage>
        <taxon>Eukaryota</taxon>
        <taxon>Viridiplantae</taxon>
        <taxon>Streptophyta</taxon>
        <taxon>Embryophyta</taxon>
        <taxon>Tracheophyta</taxon>
        <taxon>Spermatophyta</taxon>
        <taxon>Magnoliopsida</taxon>
        <taxon>eudicotyledons</taxon>
        <taxon>Gunneridae</taxon>
        <taxon>Pentapetalae</taxon>
        <taxon>asterids</taxon>
        <taxon>campanulids</taxon>
        <taxon>Dipsacales</taxon>
        <taxon>Adoxaceae</taxon>
        <taxon>Sambucus</taxon>
    </lineage>
</organism>
<dbReference type="PANTHER" id="PTHR33453:SF34">
    <property type="entry name" value="RIBOSOME-INACTIVATING PROTEIN"/>
    <property type="match status" value="1"/>
</dbReference>